<feature type="transmembrane region" description="Helical" evidence="2">
    <location>
        <begin position="276"/>
        <end position="292"/>
    </location>
</feature>
<keyword evidence="2" id="KW-1133">Transmembrane helix</keyword>
<gene>
    <name evidence="4" type="ORF">SE16_12300</name>
</gene>
<feature type="domain" description="EamA" evidence="3">
    <location>
        <begin position="10"/>
        <end position="145"/>
    </location>
</feature>
<evidence type="ECO:0000313" key="4">
    <source>
        <dbReference type="EMBL" id="KPL87271.1"/>
    </source>
</evidence>
<feature type="transmembrane region" description="Helical" evidence="2">
    <location>
        <begin position="44"/>
        <end position="62"/>
    </location>
</feature>
<feature type="transmembrane region" description="Helical" evidence="2">
    <location>
        <begin position="9"/>
        <end position="32"/>
    </location>
</feature>
<feature type="transmembrane region" description="Helical" evidence="2">
    <location>
        <begin position="74"/>
        <end position="95"/>
    </location>
</feature>
<dbReference type="SUPFAM" id="SSF103481">
    <property type="entry name" value="Multidrug resistance efflux transporter EmrE"/>
    <property type="match status" value="2"/>
</dbReference>
<feature type="transmembrane region" description="Helical" evidence="2">
    <location>
        <begin position="101"/>
        <end position="120"/>
    </location>
</feature>
<feature type="domain" description="EamA" evidence="3">
    <location>
        <begin position="159"/>
        <end position="292"/>
    </location>
</feature>
<protein>
    <recommendedName>
        <fullName evidence="3">EamA domain-containing protein</fullName>
    </recommendedName>
</protein>
<keyword evidence="2" id="KW-0812">Transmembrane</keyword>
<feature type="transmembrane region" description="Helical" evidence="2">
    <location>
        <begin position="219"/>
        <end position="239"/>
    </location>
</feature>
<feature type="transmembrane region" description="Helical" evidence="2">
    <location>
        <begin position="157"/>
        <end position="177"/>
    </location>
</feature>
<evidence type="ECO:0000256" key="2">
    <source>
        <dbReference type="SAM" id="Phobius"/>
    </source>
</evidence>
<proteinExistence type="inferred from homology"/>
<reference evidence="4 5" key="1">
    <citation type="submission" date="2015-07" db="EMBL/GenBank/DDBJ databases">
        <title>Whole genome sequence of Ardenticatena maritima DSM 23922.</title>
        <authorList>
            <person name="Hemp J."/>
            <person name="Ward L.M."/>
            <person name="Pace L.A."/>
            <person name="Fischer W.W."/>
        </authorList>
    </citation>
    <scope>NUCLEOTIDE SEQUENCE [LARGE SCALE GENOMIC DNA]</scope>
    <source>
        <strain evidence="4 5">110S</strain>
    </source>
</reference>
<feature type="transmembrane region" description="Helical" evidence="2">
    <location>
        <begin position="132"/>
        <end position="151"/>
    </location>
</feature>
<dbReference type="GO" id="GO:0016020">
    <property type="term" value="C:membrane"/>
    <property type="evidence" value="ECO:0007669"/>
    <property type="project" value="InterPro"/>
</dbReference>
<feature type="transmembrane region" description="Helical" evidence="2">
    <location>
        <begin position="189"/>
        <end position="207"/>
    </location>
</feature>
<sequence>MQQTPQRTWLGALCVISAALFWGTLGPIMHILQRDTALTAIDISFLRALMGGLTLLVVARVWRPSWLHVARRDLPFFAAYGFLSVAAFFVLYATSVHINPVPVAVVLLYTAPAFVAVASWRLFGEPMSRAKVAALVFVLLGSTLVAGLWSATARHVTLLGLLVGVGSAATYATLGLFGRVALRRYEATTAMMFAFLFGALFLTPIVARDAPAILAAFRTHGVLILIMGLIPTAASYVLYTLGLKWLLPGQASILATIEPVVGTVLAWLWLGQRIDALQILGGVCILGSVLILQRDIETTAEAA</sequence>
<dbReference type="InterPro" id="IPR037185">
    <property type="entry name" value="EmrE-like"/>
</dbReference>
<evidence type="ECO:0000259" key="3">
    <source>
        <dbReference type="Pfam" id="PF00892"/>
    </source>
</evidence>
<accession>A0A0P6YUE1</accession>
<feature type="transmembrane region" description="Helical" evidence="2">
    <location>
        <begin position="251"/>
        <end position="270"/>
    </location>
</feature>
<evidence type="ECO:0000256" key="1">
    <source>
        <dbReference type="ARBA" id="ARBA00007362"/>
    </source>
</evidence>
<dbReference type="Proteomes" id="UP000050502">
    <property type="component" value="Unassembled WGS sequence"/>
</dbReference>
<keyword evidence="2" id="KW-0472">Membrane</keyword>
<organism evidence="4 5">
    <name type="scientific">Ardenticatena maritima</name>
    <dbReference type="NCBI Taxonomy" id="872965"/>
    <lineage>
        <taxon>Bacteria</taxon>
        <taxon>Bacillati</taxon>
        <taxon>Chloroflexota</taxon>
        <taxon>Ardenticatenia</taxon>
        <taxon>Ardenticatenales</taxon>
        <taxon>Ardenticatenaceae</taxon>
        <taxon>Ardenticatena</taxon>
    </lineage>
</organism>
<dbReference type="RefSeq" id="WP_060687660.1">
    <property type="nucleotide sequence ID" value="NZ_LGKN01000006.1"/>
</dbReference>
<dbReference type="PANTHER" id="PTHR22911">
    <property type="entry name" value="ACYL-MALONYL CONDENSING ENZYME-RELATED"/>
    <property type="match status" value="1"/>
</dbReference>
<dbReference type="Pfam" id="PF00892">
    <property type="entry name" value="EamA"/>
    <property type="match status" value="2"/>
</dbReference>
<dbReference type="PANTHER" id="PTHR22911:SF79">
    <property type="entry name" value="MOBA-LIKE NTP TRANSFERASE DOMAIN-CONTAINING PROTEIN"/>
    <property type="match status" value="1"/>
</dbReference>
<evidence type="ECO:0000313" key="5">
    <source>
        <dbReference type="Proteomes" id="UP000050502"/>
    </source>
</evidence>
<dbReference type="InterPro" id="IPR000620">
    <property type="entry name" value="EamA_dom"/>
</dbReference>
<name>A0A0P6YUE1_9CHLR</name>
<dbReference type="PATRIC" id="fig|872965.6.peg.2924"/>
<dbReference type="EMBL" id="LGKN01000006">
    <property type="protein sequence ID" value="KPL87271.1"/>
    <property type="molecule type" value="Genomic_DNA"/>
</dbReference>
<comment type="caution">
    <text evidence="4">The sequence shown here is derived from an EMBL/GenBank/DDBJ whole genome shotgun (WGS) entry which is preliminary data.</text>
</comment>
<comment type="similarity">
    <text evidence="1">Belongs to the EamA transporter family.</text>
</comment>
<dbReference type="AlphaFoldDB" id="A0A0P6YUE1"/>